<keyword evidence="2 6" id="KW-0698">rRNA processing</keyword>
<comment type="catalytic activity">
    <reaction evidence="6">
        <text>cytidine(1402) in 16S rRNA + S-adenosyl-L-methionine = N(4)-methylcytidine(1402) in 16S rRNA + S-adenosyl-L-homocysteine + H(+)</text>
        <dbReference type="Rhea" id="RHEA:42928"/>
        <dbReference type="Rhea" id="RHEA-COMP:10286"/>
        <dbReference type="Rhea" id="RHEA-COMP:10287"/>
        <dbReference type="ChEBI" id="CHEBI:15378"/>
        <dbReference type="ChEBI" id="CHEBI:57856"/>
        <dbReference type="ChEBI" id="CHEBI:59789"/>
        <dbReference type="ChEBI" id="CHEBI:74506"/>
        <dbReference type="ChEBI" id="CHEBI:82748"/>
        <dbReference type="EC" id="2.1.1.199"/>
    </reaction>
</comment>
<evidence type="ECO:0000256" key="1">
    <source>
        <dbReference type="ARBA" id="ARBA00010396"/>
    </source>
</evidence>
<comment type="subcellular location">
    <subcellularLocation>
        <location evidence="6">Cytoplasm</location>
    </subcellularLocation>
</comment>
<protein>
    <recommendedName>
        <fullName evidence="6">Ribosomal RNA small subunit methyltransferase H</fullName>
        <ecNumber evidence="6">2.1.1.199</ecNumber>
    </recommendedName>
    <alternativeName>
        <fullName evidence="6">16S rRNA m(4)C1402 methyltransferase</fullName>
    </alternativeName>
    <alternativeName>
        <fullName evidence="6">rRNA (cytosine-N(4)-)-methyltransferase RsmH</fullName>
    </alternativeName>
</protein>
<dbReference type="AlphaFoldDB" id="A0A2M8LDF0"/>
<feature type="binding site" evidence="6">
    <location>
        <begin position="33"/>
        <end position="35"/>
    </location>
    <ligand>
        <name>S-adenosyl-L-methionine</name>
        <dbReference type="ChEBI" id="CHEBI:59789"/>
    </ligand>
</feature>
<gene>
    <name evidence="6" type="primary">rsmH</name>
    <name evidence="7" type="ORF">COV04_04680</name>
</gene>
<dbReference type="Proteomes" id="UP000231152">
    <property type="component" value="Unassembled WGS sequence"/>
</dbReference>
<dbReference type="PIRSF" id="PIRSF004486">
    <property type="entry name" value="MraW"/>
    <property type="match status" value="1"/>
</dbReference>
<keyword evidence="3 6" id="KW-0489">Methyltransferase</keyword>
<dbReference type="InterPro" id="IPR002903">
    <property type="entry name" value="RsmH"/>
</dbReference>
<evidence type="ECO:0000313" key="8">
    <source>
        <dbReference type="Proteomes" id="UP000231152"/>
    </source>
</evidence>
<dbReference type="SUPFAM" id="SSF81799">
    <property type="entry name" value="Putative methyltransferase TM0872, insert domain"/>
    <property type="match status" value="1"/>
</dbReference>
<dbReference type="PANTHER" id="PTHR11265:SF0">
    <property type="entry name" value="12S RRNA N4-METHYLCYTIDINE METHYLTRANSFERASE"/>
    <property type="match status" value="1"/>
</dbReference>
<evidence type="ECO:0000313" key="7">
    <source>
        <dbReference type="EMBL" id="PJE75470.1"/>
    </source>
</evidence>
<evidence type="ECO:0000256" key="4">
    <source>
        <dbReference type="ARBA" id="ARBA00022679"/>
    </source>
</evidence>
<evidence type="ECO:0000256" key="3">
    <source>
        <dbReference type="ARBA" id="ARBA00022603"/>
    </source>
</evidence>
<dbReference type="EC" id="2.1.1.199" evidence="6"/>
<dbReference type="GO" id="GO:0005737">
    <property type="term" value="C:cytoplasm"/>
    <property type="evidence" value="ECO:0007669"/>
    <property type="project" value="UniProtKB-SubCell"/>
</dbReference>
<sequence length="315" mass="34707">MGTEHTPVLLDEVLTYLNPQPNQNFIDATFGGGGHTAAILKATAPKGQLFTFDIDPEASGSAARLGSRVHHFSKNFSLLYETLRDGYPNVPIQGVLFDLGYSSLQLVDPTLGLSFQTSQPLDMRLSRTGNMSAAVIVNSWSEKDIADVIFKFGEERLSRRIASAIVRARKEAAITTTDRLVDIVRRAVGGRRGRIHPATKTFQALRIAVNGELDNVLAGVAAAKEVVTCGGRIAVITFHSLEDRVVKQLFREAQEYCHCEPDALQCHCAKDRPWTVLTKKPVVPSRQEILQNPRARSAKLRVIEKIYDAKTKESA</sequence>
<feature type="binding site" evidence="6">
    <location>
        <position position="105"/>
    </location>
    <ligand>
        <name>S-adenosyl-L-methionine</name>
        <dbReference type="ChEBI" id="CHEBI:59789"/>
    </ligand>
</feature>
<dbReference type="InterPro" id="IPR023397">
    <property type="entry name" value="SAM-dep_MeTrfase_MraW_recog"/>
</dbReference>
<comment type="caution">
    <text evidence="7">The sequence shown here is derived from an EMBL/GenBank/DDBJ whole genome shotgun (WGS) entry which is preliminary data.</text>
</comment>
<dbReference type="PANTHER" id="PTHR11265">
    <property type="entry name" value="S-ADENOSYL-METHYLTRANSFERASE MRAW"/>
    <property type="match status" value="1"/>
</dbReference>
<dbReference type="GO" id="GO:0071424">
    <property type="term" value="F:rRNA (cytosine-N4-)-methyltransferase activity"/>
    <property type="evidence" value="ECO:0007669"/>
    <property type="project" value="UniProtKB-UniRule"/>
</dbReference>
<keyword evidence="4 6" id="KW-0808">Transferase</keyword>
<name>A0A2M8LDF0_9BACT</name>
<dbReference type="HAMAP" id="MF_01007">
    <property type="entry name" value="16SrRNA_methyltr_H"/>
    <property type="match status" value="1"/>
</dbReference>
<dbReference type="GO" id="GO:0070475">
    <property type="term" value="P:rRNA base methylation"/>
    <property type="evidence" value="ECO:0007669"/>
    <property type="project" value="UniProtKB-UniRule"/>
</dbReference>
<evidence type="ECO:0000256" key="5">
    <source>
        <dbReference type="ARBA" id="ARBA00022691"/>
    </source>
</evidence>
<keyword evidence="5 6" id="KW-0949">S-adenosyl-L-methionine</keyword>
<accession>A0A2M8LDF0</accession>
<comment type="similarity">
    <text evidence="1 6">Belongs to the methyltransferase superfamily. RsmH family.</text>
</comment>
<dbReference type="EMBL" id="PFET01000016">
    <property type="protein sequence ID" value="PJE75470.1"/>
    <property type="molecule type" value="Genomic_DNA"/>
</dbReference>
<feature type="binding site" evidence="6">
    <location>
        <position position="53"/>
    </location>
    <ligand>
        <name>S-adenosyl-L-methionine</name>
        <dbReference type="ChEBI" id="CHEBI:59789"/>
    </ligand>
</feature>
<organism evidence="7 8">
    <name type="scientific">Candidatus Uhrbacteria bacterium CG10_big_fil_rev_8_21_14_0_10_48_11</name>
    <dbReference type="NCBI Taxonomy" id="1975037"/>
    <lineage>
        <taxon>Bacteria</taxon>
        <taxon>Candidatus Uhriibacteriota</taxon>
    </lineage>
</organism>
<dbReference type="Gene3D" id="1.10.150.170">
    <property type="entry name" value="Putative methyltransferase TM0872, insert domain"/>
    <property type="match status" value="1"/>
</dbReference>
<dbReference type="SUPFAM" id="SSF53335">
    <property type="entry name" value="S-adenosyl-L-methionine-dependent methyltransferases"/>
    <property type="match status" value="1"/>
</dbReference>
<dbReference type="InterPro" id="IPR029063">
    <property type="entry name" value="SAM-dependent_MTases_sf"/>
</dbReference>
<dbReference type="Gene3D" id="3.40.50.150">
    <property type="entry name" value="Vaccinia Virus protein VP39"/>
    <property type="match status" value="1"/>
</dbReference>
<feature type="binding site" evidence="6">
    <location>
        <position position="98"/>
    </location>
    <ligand>
        <name>S-adenosyl-L-methionine</name>
        <dbReference type="ChEBI" id="CHEBI:59789"/>
    </ligand>
</feature>
<evidence type="ECO:0000256" key="6">
    <source>
        <dbReference type="HAMAP-Rule" id="MF_01007"/>
    </source>
</evidence>
<reference evidence="7 8" key="1">
    <citation type="submission" date="2017-09" db="EMBL/GenBank/DDBJ databases">
        <title>Depth-based differentiation of microbial function through sediment-hosted aquifers and enrichment of novel symbionts in the deep terrestrial subsurface.</title>
        <authorList>
            <person name="Probst A.J."/>
            <person name="Ladd B."/>
            <person name="Jarett J.K."/>
            <person name="Geller-Mcgrath D.E."/>
            <person name="Sieber C.M."/>
            <person name="Emerson J.B."/>
            <person name="Anantharaman K."/>
            <person name="Thomas B.C."/>
            <person name="Malmstrom R."/>
            <person name="Stieglmeier M."/>
            <person name="Klingl A."/>
            <person name="Woyke T."/>
            <person name="Ryan C.M."/>
            <person name="Banfield J.F."/>
        </authorList>
    </citation>
    <scope>NUCLEOTIDE SEQUENCE [LARGE SCALE GENOMIC DNA]</scope>
    <source>
        <strain evidence="7">CG10_big_fil_rev_8_21_14_0_10_48_11</strain>
    </source>
</reference>
<proteinExistence type="inferred from homology"/>
<dbReference type="Pfam" id="PF01795">
    <property type="entry name" value="Methyltransf_5"/>
    <property type="match status" value="1"/>
</dbReference>
<keyword evidence="6" id="KW-0963">Cytoplasm</keyword>
<evidence type="ECO:0000256" key="2">
    <source>
        <dbReference type="ARBA" id="ARBA00022552"/>
    </source>
</evidence>
<comment type="function">
    <text evidence="6">Specifically methylates the N4 position of cytidine in position 1402 (C1402) of 16S rRNA.</text>
</comment>
<feature type="binding site" evidence="6">
    <location>
        <position position="76"/>
    </location>
    <ligand>
        <name>S-adenosyl-L-methionine</name>
        <dbReference type="ChEBI" id="CHEBI:59789"/>
    </ligand>
</feature>
<dbReference type="NCBIfam" id="TIGR00006">
    <property type="entry name" value="16S rRNA (cytosine(1402)-N(4))-methyltransferase RsmH"/>
    <property type="match status" value="1"/>
</dbReference>